<evidence type="ECO:0000256" key="4">
    <source>
        <dbReference type="ARBA" id="ARBA00022827"/>
    </source>
</evidence>
<proteinExistence type="inferred from homology"/>
<dbReference type="InterPro" id="IPR006094">
    <property type="entry name" value="Oxid_FAD_bind_N"/>
</dbReference>
<protein>
    <submittedName>
        <fullName evidence="7">6955_t:CDS:1</fullName>
    </submittedName>
</protein>
<dbReference type="PROSITE" id="PS51387">
    <property type="entry name" value="FAD_PCMH"/>
    <property type="match status" value="1"/>
</dbReference>
<dbReference type="InterPro" id="IPR036318">
    <property type="entry name" value="FAD-bd_PCMH-like_sf"/>
</dbReference>
<dbReference type="InterPro" id="IPR050416">
    <property type="entry name" value="FAD-linked_Oxidoreductase"/>
</dbReference>
<dbReference type="Gene3D" id="3.30.465.10">
    <property type="match status" value="1"/>
</dbReference>
<evidence type="ECO:0000256" key="5">
    <source>
        <dbReference type="ARBA" id="ARBA00023002"/>
    </source>
</evidence>
<dbReference type="Gene3D" id="3.40.462.20">
    <property type="match status" value="1"/>
</dbReference>
<sequence length="514" mass="57766">MSFGKLYHPLRKIVNPVAPTWDDFLEMLGRSNDQFEDFKNSIYGVSDDSPQVITPFDGTSYNTARAESDVAFKTYPLLIVYCRCVSDVVNAVKFAKMDPWIKVCVRAGGHNTAGYSVIQNGMVIDVSGMDGILIDPVKKEAIFQAGVRWGKANTELQVYNLHTPGGGCDDVGIAGFSMGGGYGYTALKHGMACDNIIEVTMVTADGQIVKASEENDPDKLLWATKGGTGGNFGVMVDFKFRLYEIPEKVYTIELNWPIDMAAKVLTTWQNEMTITLNDRNLGILGFLAMDADTEDRKAATPYFCIRGIYSDKDAAAGMASLKPLLDIGGYELPSGQPPLFDPKSLVPYAYANQHLLDAVEGSIPSTANETKRCAYIERQLSEEEYQQIVNYFVTAPCGYNIVSMEPYGGRINEIPSDECAFVHRNAYFDIFVDSFWINDIDENQARTWLHDFFEGEEFQNIWSNHIYQNYMNSEYKDWADAYFGENYQQLRKVKTIFDPKSFFSYEQGIRPLDN</sequence>
<dbReference type="InterPro" id="IPR016169">
    <property type="entry name" value="FAD-bd_PCMH_sub2"/>
</dbReference>
<dbReference type="InterPro" id="IPR012951">
    <property type="entry name" value="BBE"/>
</dbReference>
<evidence type="ECO:0000259" key="6">
    <source>
        <dbReference type="PROSITE" id="PS51387"/>
    </source>
</evidence>
<dbReference type="EMBL" id="CAJVPI010000077">
    <property type="protein sequence ID" value="CAG8474388.1"/>
    <property type="molecule type" value="Genomic_DNA"/>
</dbReference>
<evidence type="ECO:0000313" key="7">
    <source>
        <dbReference type="EMBL" id="CAG8474388.1"/>
    </source>
</evidence>
<comment type="caution">
    <text evidence="7">The sequence shown here is derived from an EMBL/GenBank/DDBJ whole genome shotgun (WGS) entry which is preliminary data.</text>
</comment>
<dbReference type="Pfam" id="PF01565">
    <property type="entry name" value="FAD_binding_4"/>
    <property type="match status" value="1"/>
</dbReference>
<reference evidence="7" key="1">
    <citation type="submission" date="2021-06" db="EMBL/GenBank/DDBJ databases">
        <authorList>
            <person name="Kallberg Y."/>
            <person name="Tangrot J."/>
            <person name="Rosling A."/>
        </authorList>
    </citation>
    <scope>NUCLEOTIDE SEQUENCE</scope>
    <source>
        <strain evidence="7">BR232B</strain>
    </source>
</reference>
<evidence type="ECO:0000256" key="1">
    <source>
        <dbReference type="ARBA" id="ARBA00001974"/>
    </source>
</evidence>
<dbReference type="PROSITE" id="PS00862">
    <property type="entry name" value="OX2_COVAL_FAD"/>
    <property type="match status" value="1"/>
</dbReference>
<keyword evidence="3" id="KW-0285">Flavoprotein</keyword>
<dbReference type="Gene3D" id="3.30.43.10">
    <property type="entry name" value="Uridine Diphospho-n-acetylenolpyruvylglucosamine Reductase, domain 2"/>
    <property type="match status" value="1"/>
</dbReference>
<keyword evidence="4" id="KW-0274">FAD</keyword>
<accession>A0A9N8Z5L1</accession>
<evidence type="ECO:0000256" key="3">
    <source>
        <dbReference type="ARBA" id="ARBA00022630"/>
    </source>
</evidence>
<dbReference type="OrthoDB" id="415825at2759"/>
<dbReference type="PANTHER" id="PTHR42973:SF39">
    <property type="entry name" value="FAD-BINDING PCMH-TYPE DOMAIN-CONTAINING PROTEIN"/>
    <property type="match status" value="1"/>
</dbReference>
<keyword evidence="8" id="KW-1185">Reference proteome</keyword>
<dbReference type="SUPFAM" id="SSF56176">
    <property type="entry name" value="FAD-binding/transporter-associated domain-like"/>
    <property type="match status" value="1"/>
</dbReference>
<comment type="similarity">
    <text evidence="2">Belongs to the oxygen-dependent FAD-linked oxidoreductase family.</text>
</comment>
<dbReference type="GO" id="GO:0016491">
    <property type="term" value="F:oxidoreductase activity"/>
    <property type="evidence" value="ECO:0007669"/>
    <property type="project" value="UniProtKB-KW"/>
</dbReference>
<dbReference type="AlphaFoldDB" id="A0A9N8Z5L1"/>
<dbReference type="InterPro" id="IPR016166">
    <property type="entry name" value="FAD-bd_PCMH"/>
</dbReference>
<dbReference type="InterPro" id="IPR016167">
    <property type="entry name" value="FAD-bd_PCMH_sub1"/>
</dbReference>
<evidence type="ECO:0000313" key="8">
    <source>
        <dbReference type="Proteomes" id="UP000789739"/>
    </source>
</evidence>
<gene>
    <name evidence="7" type="ORF">PBRASI_LOCUS1240</name>
</gene>
<comment type="cofactor">
    <cofactor evidence="1">
        <name>FAD</name>
        <dbReference type="ChEBI" id="CHEBI:57692"/>
    </cofactor>
</comment>
<dbReference type="Proteomes" id="UP000789739">
    <property type="component" value="Unassembled WGS sequence"/>
</dbReference>
<evidence type="ECO:0000256" key="2">
    <source>
        <dbReference type="ARBA" id="ARBA00005466"/>
    </source>
</evidence>
<feature type="domain" description="FAD-binding PCMH-type" evidence="6">
    <location>
        <begin position="72"/>
        <end position="245"/>
    </location>
</feature>
<dbReference type="InterPro" id="IPR006093">
    <property type="entry name" value="Oxy_OxRdtase_FAD_BS"/>
</dbReference>
<keyword evidence="5" id="KW-0560">Oxidoreductase</keyword>
<dbReference type="GO" id="GO:0071949">
    <property type="term" value="F:FAD binding"/>
    <property type="evidence" value="ECO:0007669"/>
    <property type="project" value="InterPro"/>
</dbReference>
<organism evidence="7 8">
    <name type="scientific">Paraglomus brasilianum</name>
    <dbReference type="NCBI Taxonomy" id="144538"/>
    <lineage>
        <taxon>Eukaryota</taxon>
        <taxon>Fungi</taxon>
        <taxon>Fungi incertae sedis</taxon>
        <taxon>Mucoromycota</taxon>
        <taxon>Glomeromycotina</taxon>
        <taxon>Glomeromycetes</taxon>
        <taxon>Paraglomerales</taxon>
        <taxon>Paraglomeraceae</taxon>
        <taxon>Paraglomus</taxon>
    </lineage>
</organism>
<name>A0A9N8Z5L1_9GLOM</name>
<dbReference type="PANTHER" id="PTHR42973">
    <property type="entry name" value="BINDING OXIDOREDUCTASE, PUTATIVE (AFU_ORTHOLOGUE AFUA_1G17690)-RELATED"/>
    <property type="match status" value="1"/>
</dbReference>
<dbReference type="Pfam" id="PF08031">
    <property type="entry name" value="BBE"/>
    <property type="match status" value="1"/>
</dbReference>